<organism evidence="3 4">
    <name type="scientific">Ensete ventricosum</name>
    <name type="common">Abyssinian banana</name>
    <name type="synonym">Musa ensete</name>
    <dbReference type="NCBI Taxonomy" id="4639"/>
    <lineage>
        <taxon>Eukaryota</taxon>
        <taxon>Viridiplantae</taxon>
        <taxon>Streptophyta</taxon>
        <taxon>Embryophyta</taxon>
        <taxon>Tracheophyta</taxon>
        <taxon>Spermatophyta</taxon>
        <taxon>Magnoliopsida</taxon>
        <taxon>Liliopsida</taxon>
        <taxon>Zingiberales</taxon>
        <taxon>Musaceae</taxon>
        <taxon>Ensete</taxon>
    </lineage>
</organism>
<reference evidence="3 4" key="1">
    <citation type="journal article" date="2014" name="Agronomy (Basel)">
        <title>A Draft Genome Sequence for Ensete ventricosum, the Drought-Tolerant Tree Against Hunger.</title>
        <authorList>
            <person name="Harrison J."/>
            <person name="Moore K.A."/>
            <person name="Paszkiewicz K."/>
            <person name="Jones T."/>
            <person name="Grant M."/>
            <person name="Ambacheew D."/>
            <person name="Muzemil S."/>
            <person name="Studholme D.J."/>
        </authorList>
    </citation>
    <scope>NUCLEOTIDE SEQUENCE [LARGE SCALE GENOMIC DNA]</scope>
</reference>
<evidence type="ECO:0000313" key="4">
    <source>
        <dbReference type="Proteomes" id="UP000287651"/>
    </source>
</evidence>
<evidence type="ECO:0000256" key="2">
    <source>
        <dbReference type="SAM" id="MobiDB-lite"/>
    </source>
</evidence>
<dbReference type="AlphaFoldDB" id="A0A426ZYR7"/>
<dbReference type="EMBL" id="AMZH03004463">
    <property type="protein sequence ID" value="RRT69108.1"/>
    <property type="molecule type" value="Genomic_DNA"/>
</dbReference>
<dbReference type="Gene3D" id="1.20.5.1160">
    <property type="entry name" value="Vasodilator-stimulated phosphoprotein"/>
    <property type="match status" value="1"/>
</dbReference>
<sequence>MLGTKSPSVRLGARLEMLGTESPWVSLRAHLEMLGTERPWARLRARFEMLETESPWGLWIDRCCLVVNDPGVANALVAMRSFFNVDSSVDRCPRGGPKVLATPCDRDVPQRVANVPFPDGAQLMALSGGFLVGMIWLRVKELEEGANKLRAKPESLKSQRRDLEQEVRVLRPSLDEARNDRARLEGDVLSLTEAMTLLKAELKAKGPRAVAAYKASRGFESGLEKMGRVSYEFGYRVALERLRRKYSKITIEQDPFAKCPDDANIEMDLNQPFGDNTPSKK</sequence>
<evidence type="ECO:0000256" key="1">
    <source>
        <dbReference type="SAM" id="Coils"/>
    </source>
</evidence>
<gene>
    <name evidence="3" type="ORF">B296_00026524</name>
</gene>
<dbReference type="Proteomes" id="UP000287651">
    <property type="component" value="Unassembled WGS sequence"/>
</dbReference>
<comment type="caution">
    <text evidence="3">The sequence shown here is derived from an EMBL/GenBank/DDBJ whole genome shotgun (WGS) entry which is preliminary data.</text>
</comment>
<accession>A0A426ZYR7</accession>
<proteinExistence type="predicted"/>
<feature type="region of interest" description="Disordered" evidence="2">
    <location>
        <begin position="261"/>
        <end position="281"/>
    </location>
</feature>
<protein>
    <submittedName>
        <fullName evidence="3">Uncharacterized protein</fullName>
    </submittedName>
</protein>
<evidence type="ECO:0000313" key="3">
    <source>
        <dbReference type="EMBL" id="RRT69108.1"/>
    </source>
</evidence>
<name>A0A426ZYR7_ENSVE</name>
<keyword evidence="1" id="KW-0175">Coiled coil</keyword>
<feature type="coiled-coil region" evidence="1">
    <location>
        <begin position="146"/>
        <end position="194"/>
    </location>
</feature>